<dbReference type="OrthoDB" id="1716531at2759"/>
<evidence type="ECO:0000256" key="1">
    <source>
        <dbReference type="ARBA" id="ARBA00004477"/>
    </source>
</evidence>
<dbReference type="InterPro" id="IPR035952">
    <property type="entry name" value="Rhomboid-like_sf"/>
</dbReference>
<accession>A0A1Y2B6Y6</accession>
<keyword evidence="4 7" id="KW-0256">Endoplasmic reticulum</keyword>
<reference evidence="8 9" key="1">
    <citation type="submission" date="2016-07" db="EMBL/GenBank/DDBJ databases">
        <title>Pervasive Adenine N6-methylation of Active Genes in Fungi.</title>
        <authorList>
            <consortium name="DOE Joint Genome Institute"/>
            <person name="Mondo S.J."/>
            <person name="Dannebaum R.O."/>
            <person name="Kuo R.C."/>
            <person name="Labutti K."/>
            <person name="Haridas S."/>
            <person name="Kuo A."/>
            <person name="Salamov A."/>
            <person name="Ahrendt S.R."/>
            <person name="Lipzen A."/>
            <person name="Sullivan W."/>
            <person name="Andreopoulos W.B."/>
            <person name="Clum A."/>
            <person name="Lindquist E."/>
            <person name="Daum C."/>
            <person name="Ramamoorthy G.K."/>
            <person name="Gryganskyi A."/>
            <person name="Culley D."/>
            <person name="Magnuson J.K."/>
            <person name="James T.Y."/>
            <person name="O'Malley M.A."/>
            <person name="Stajich J.E."/>
            <person name="Spatafora J.W."/>
            <person name="Visel A."/>
            <person name="Grigoriev I.V."/>
        </authorList>
    </citation>
    <scope>NUCLEOTIDE SEQUENCE [LARGE SCALE GENOMIC DNA]</scope>
    <source>
        <strain evidence="8 9">68-887.2</strain>
    </source>
</reference>
<keyword evidence="9" id="KW-1185">Reference proteome</keyword>
<dbReference type="PANTHER" id="PTHR11009">
    <property type="entry name" value="DER1-LIKE PROTEIN, DERLIN"/>
    <property type="match status" value="1"/>
</dbReference>
<dbReference type="FunCoup" id="A0A1Y2B6Y6">
    <property type="interactions" value="183"/>
</dbReference>
<dbReference type="SUPFAM" id="SSF144091">
    <property type="entry name" value="Rhomboid-like"/>
    <property type="match status" value="1"/>
</dbReference>
<dbReference type="AlphaFoldDB" id="A0A1Y2B6Y6"/>
<keyword evidence="5 7" id="KW-1133">Transmembrane helix</keyword>
<evidence type="ECO:0000256" key="2">
    <source>
        <dbReference type="ARBA" id="ARBA00008917"/>
    </source>
</evidence>
<comment type="subcellular location">
    <subcellularLocation>
        <location evidence="1 7">Endoplasmic reticulum membrane</location>
        <topology evidence="1 7">Multi-pass membrane protein</topology>
    </subcellularLocation>
</comment>
<dbReference type="EMBL" id="MCFC01000019">
    <property type="protein sequence ID" value="ORY30609.1"/>
    <property type="molecule type" value="Genomic_DNA"/>
</dbReference>
<dbReference type="GO" id="GO:0005789">
    <property type="term" value="C:endoplasmic reticulum membrane"/>
    <property type="evidence" value="ECO:0007669"/>
    <property type="project" value="UniProtKB-SubCell"/>
</dbReference>
<feature type="transmembrane region" description="Helical" evidence="7">
    <location>
        <begin position="97"/>
        <end position="130"/>
    </location>
</feature>
<dbReference type="InParanoid" id="A0A1Y2B6Y6"/>
<feature type="transmembrane region" description="Helical" evidence="7">
    <location>
        <begin position="142"/>
        <end position="164"/>
    </location>
</feature>
<comment type="caution">
    <text evidence="8">The sequence shown here is derived from an EMBL/GenBank/DDBJ whole genome shotgun (WGS) entry which is preliminary data.</text>
</comment>
<name>A0A1Y2B6Y6_9TREE</name>
<feature type="transmembrane region" description="Helical" evidence="7">
    <location>
        <begin position="54"/>
        <end position="77"/>
    </location>
</feature>
<comment type="similarity">
    <text evidence="2 7">Belongs to the derlin family.</text>
</comment>
<keyword evidence="3 7" id="KW-0812">Transmembrane</keyword>
<evidence type="ECO:0000256" key="4">
    <source>
        <dbReference type="ARBA" id="ARBA00022824"/>
    </source>
</evidence>
<dbReference type="STRING" id="71784.A0A1Y2B6Y6"/>
<evidence type="ECO:0000313" key="9">
    <source>
        <dbReference type="Proteomes" id="UP000193986"/>
    </source>
</evidence>
<evidence type="ECO:0000256" key="7">
    <source>
        <dbReference type="RuleBase" id="RU363059"/>
    </source>
</evidence>
<feature type="transmembrane region" description="Helical" evidence="7">
    <location>
        <begin position="18"/>
        <end position="42"/>
    </location>
</feature>
<evidence type="ECO:0000313" key="8">
    <source>
        <dbReference type="EMBL" id="ORY30609.1"/>
    </source>
</evidence>
<evidence type="ECO:0000256" key="6">
    <source>
        <dbReference type="ARBA" id="ARBA00023136"/>
    </source>
</evidence>
<proteinExistence type="inferred from homology"/>
<comment type="function">
    <text evidence="7">May be involved in the degradation of misfolded endoplasmic reticulum (ER) luminal proteins.</text>
</comment>
<keyword evidence="6 7" id="KW-0472">Membrane</keyword>
<protein>
    <recommendedName>
        <fullName evidence="7">Derlin</fullName>
    </recommendedName>
</protein>
<dbReference type="Pfam" id="PF04511">
    <property type="entry name" value="DER1"/>
    <property type="match status" value="1"/>
</dbReference>
<dbReference type="InterPro" id="IPR007599">
    <property type="entry name" value="DER1"/>
</dbReference>
<gene>
    <name evidence="8" type="ORF">BCR39DRAFT_529157</name>
</gene>
<dbReference type="GO" id="GO:0006950">
    <property type="term" value="P:response to stress"/>
    <property type="evidence" value="ECO:0007669"/>
    <property type="project" value="UniProtKB-ARBA"/>
</dbReference>
<sequence>MAQPVEQWFTDIPPVTRAWVVAAVGTSLLVECQVVAPVQLWFSWKAAIGNMQVWRIFTTFFYFGPLSLDLAFHLFFIMRYSRLLEENSFSNKRADYVWLLFLCSCFLLCISPLLTLPFLSSSLAFALVYIWSRRNPSIKMSLFGVITITAPYLPICLVGFSWLLQGGYRAAIGDIVGMLAGHTYVFLQDYWPREMWSRTGKGEIQTPRIVKRIFGQQIAEG</sequence>
<evidence type="ECO:0000256" key="5">
    <source>
        <dbReference type="ARBA" id="ARBA00022989"/>
    </source>
</evidence>
<evidence type="ECO:0000256" key="3">
    <source>
        <dbReference type="ARBA" id="ARBA00022692"/>
    </source>
</evidence>
<organism evidence="8 9">
    <name type="scientific">Naematelia encephala</name>
    <dbReference type="NCBI Taxonomy" id="71784"/>
    <lineage>
        <taxon>Eukaryota</taxon>
        <taxon>Fungi</taxon>
        <taxon>Dikarya</taxon>
        <taxon>Basidiomycota</taxon>
        <taxon>Agaricomycotina</taxon>
        <taxon>Tremellomycetes</taxon>
        <taxon>Tremellales</taxon>
        <taxon>Naemateliaceae</taxon>
        <taxon>Naematelia</taxon>
    </lineage>
</organism>
<dbReference type="Proteomes" id="UP000193986">
    <property type="component" value="Unassembled WGS sequence"/>
</dbReference>